<dbReference type="EMBL" id="PKUN01000031">
    <property type="protein sequence ID" value="PLX59547.1"/>
    <property type="molecule type" value="Genomic_DNA"/>
</dbReference>
<dbReference type="GO" id="GO:0005829">
    <property type="term" value="C:cytosol"/>
    <property type="evidence" value="ECO:0007669"/>
    <property type="project" value="TreeGrafter"/>
</dbReference>
<evidence type="ECO:0000313" key="7">
    <source>
        <dbReference type="Proteomes" id="UP000235015"/>
    </source>
</evidence>
<dbReference type="InterPro" id="IPR036390">
    <property type="entry name" value="WH_DNA-bd_sf"/>
</dbReference>
<dbReference type="PROSITE" id="PS51063">
    <property type="entry name" value="HTH_CRP_2"/>
    <property type="match status" value="1"/>
</dbReference>
<keyword evidence="2" id="KW-0238">DNA-binding</keyword>
<dbReference type="AlphaFoldDB" id="A0A2N6CR69"/>
<dbReference type="Proteomes" id="UP000235015">
    <property type="component" value="Unassembled WGS sequence"/>
</dbReference>
<dbReference type="InterPro" id="IPR014710">
    <property type="entry name" value="RmlC-like_jellyroll"/>
</dbReference>
<protein>
    <submittedName>
        <fullName evidence="6">Crp/Fnr family transcriptional regulator</fullName>
    </submittedName>
</protein>
<dbReference type="SMART" id="SM00100">
    <property type="entry name" value="cNMP"/>
    <property type="match status" value="1"/>
</dbReference>
<dbReference type="SUPFAM" id="SSF46785">
    <property type="entry name" value="Winged helix' DNA-binding domain"/>
    <property type="match status" value="1"/>
</dbReference>
<dbReference type="Pfam" id="PF00027">
    <property type="entry name" value="cNMP_binding"/>
    <property type="match status" value="1"/>
</dbReference>
<dbReference type="GO" id="GO:0003700">
    <property type="term" value="F:DNA-binding transcription factor activity"/>
    <property type="evidence" value="ECO:0007669"/>
    <property type="project" value="TreeGrafter"/>
</dbReference>
<organism evidence="6 7">
    <name type="scientific">Sedimenticola selenatireducens</name>
    <dbReference type="NCBI Taxonomy" id="191960"/>
    <lineage>
        <taxon>Bacteria</taxon>
        <taxon>Pseudomonadati</taxon>
        <taxon>Pseudomonadota</taxon>
        <taxon>Gammaproteobacteria</taxon>
        <taxon>Chromatiales</taxon>
        <taxon>Sedimenticolaceae</taxon>
        <taxon>Sedimenticola</taxon>
    </lineage>
</organism>
<dbReference type="InterPro" id="IPR012318">
    <property type="entry name" value="HTH_CRP"/>
</dbReference>
<dbReference type="PANTHER" id="PTHR24567:SF26">
    <property type="entry name" value="REGULATORY PROTEIN YEIL"/>
    <property type="match status" value="1"/>
</dbReference>
<dbReference type="Gene3D" id="2.60.120.10">
    <property type="entry name" value="Jelly Rolls"/>
    <property type="match status" value="1"/>
</dbReference>
<name>A0A2N6CR69_9GAMM</name>
<accession>A0A2N6CR69</accession>
<proteinExistence type="predicted"/>
<evidence type="ECO:0000259" key="5">
    <source>
        <dbReference type="PROSITE" id="PS51063"/>
    </source>
</evidence>
<dbReference type="PANTHER" id="PTHR24567">
    <property type="entry name" value="CRP FAMILY TRANSCRIPTIONAL REGULATORY PROTEIN"/>
    <property type="match status" value="1"/>
</dbReference>
<dbReference type="SMART" id="SM00419">
    <property type="entry name" value="HTH_CRP"/>
    <property type="match status" value="1"/>
</dbReference>
<feature type="domain" description="HTH crp-type" evidence="5">
    <location>
        <begin position="145"/>
        <end position="215"/>
    </location>
</feature>
<gene>
    <name evidence="6" type="ORF">C0630_19135</name>
</gene>
<evidence type="ECO:0000256" key="1">
    <source>
        <dbReference type="ARBA" id="ARBA00023015"/>
    </source>
</evidence>
<keyword evidence="1" id="KW-0805">Transcription regulation</keyword>
<sequence length="235" mass="26079">MPSELREAYLFSQLDEGQLERVRKMSSEIQLQDNEALFEAGDEAKRFFLVQEGQIKLSRLSMNGNEKVIEVVTAGYTFAEALMFSDKPSYPVRASAIGKVRLTAVDSRGFLDLLRESTDTCFRVMGDMSMRLRRMIKEIDDLTLQSATGRVAGYLCGKSMFNGQVRVAFDLATPKGVLASRLSVKPETFSRILSNFTSQGLVKVKGGHIEILDVEGLRKHAESSGICGQHISPES</sequence>
<evidence type="ECO:0000256" key="3">
    <source>
        <dbReference type="ARBA" id="ARBA00023163"/>
    </source>
</evidence>
<dbReference type="InterPro" id="IPR018490">
    <property type="entry name" value="cNMP-bd_dom_sf"/>
</dbReference>
<dbReference type="RefSeq" id="WP_029133939.1">
    <property type="nucleotide sequence ID" value="NZ_CAXXYC010000001.1"/>
</dbReference>
<dbReference type="InterPro" id="IPR036388">
    <property type="entry name" value="WH-like_DNA-bd_sf"/>
</dbReference>
<keyword evidence="3" id="KW-0804">Transcription</keyword>
<evidence type="ECO:0000256" key="2">
    <source>
        <dbReference type="ARBA" id="ARBA00023125"/>
    </source>
</evidence>
<evidence type="ECO:0000313" key="6">
    <source>
        <dbReference type="EMBL" id="PLX59547.1"/>
    </source>
</evidence>
<feature type="domain" description="Cyclic nucleotide-binding" evidence="4">
    <location>
        <begin position="10"/>
        <end position="131"/>
    </location>
</feature>
<dbReference type="SUPFAM" id="SSF51206">
    <property type="entry name" value="cAMP-binding domain-like"/>
    <property type="match status" value="1"/>
</dbReference>
<dbReference type="PROSITE" id="PS50042">
    <property type="entry name" value="CNMP_BINDING_3"/>
    <property type="match status" value="1"/>
</dbReference>
<comment type="caution">
    <text evidence="6">The sequence shown here is derived from an EMBL/GenBank/DDBJ whole genome shotgun (WGS) entry which is preliminary data.</text>
</comment>
<reference evidence="6 7" key="1">
    <citation type="submission" date="2017-11" db="EMBL/GenBank/DDBJ databases">
        <title>Genome-resolved metagenomics identifies genetic mobility, metabolic interactions, and unexpected diversity in perchlorate-reducing communities.</title>
        <authorList>
            <person name="Barnum T.P."/>
            <person name="Figueroa I.A."/>
            <person name="Carlstrom C.I."/>
            <person name="Lucas L.N."/>
            <person name="Engelbrektson A.L."/>
            <person name="Coates J.D."/>
        </authorList>
    </citation>
    <scope>NUCLEOTIDE SEQUENCE [LARGE SCALE GENOMIC DNA]</scope>
    <source>
        <strain evidence="6">BM301</strain>
    </source>
</reference>
<dbReference type="InterPro" id="IPR050397">
    <property type="entry name" value="Env_Response_Regulators"/>
</dbReference>
<dbReference type="Pfam" id="PF13545">
    <property type="entry name" value="HTH_Crp_2"/>
    <property type="match status" value="1"/>
</dbReference>
<dbReference type="CDD" id="cd00038">
    <property type="entry name" value="CAP_ED"/>
    <property type="match status" value="1"/>
</dbReference>
<dbReference type="InterPro" id="IPR000595">
    <property type="entry name" value="cNMP-bd_dom"/>
</dbReference>
<dbReference type="Gene3D" id="1.10.10.10">
    <property type="entry name" value="Winged helix-like DNA-binding domain superfamily/Winged helix DNA-binding domain"/>
    <property type="match status" value="1"/>
</dbReference>
<dbReference type="GO" id="GO:0003677">
    <property type="term" value="F:DNA binding"/>
    <property type="evidence" value="ECO:0007669"/>
    <property type="project" value="UniProtKB-KW"/>
</dbReference>
<evidence type="ECO:0000259" key="4">
    <source>
        <dbReference type="PROSITE" id="PS50042"/>
    </source>
</evidence>
<dbReference type="STRING" id="1111735.GCA_000428045_01267"/>